<evidence type="ECO:0000256" key="1">
    <source>
        <dbReference type="ARBA" id="ARBA00022448"/>
    </source>
</evidence>
<dbReference type="GO" id="GO:0046872">
    <property type="term" value="F:metal ion binding"/>
    <property type="evidence" value="ECO:0007669"/>
    <property type="project" value="UniProtKB-KW"/>
</dbReference>
<accession>A0A7C3RAF1</accession>
<proteinExistence type="predicted"/>
<feature type="domain" description="4Fe-4S ferredoxin-type" evidence="7">
    <location>
        <begin position="82"/>
        <end position="111"/>
    </location>
</feature>
<dbReference type="AlphaFoldDB" id="A0A7C3RAF1"/>
<protein>
    <submittedName>
        <fullName evidence="8">(Fe-S)-binding protein</fullName>
    </submittedName>
</protein>
<dbReference type="PROSITE" id="PS51379">
    <property type="entry name" value="4FE4S_FER_2"/>
    <property type="match status" value="1"/>
</dbReference>
<sequence>MEDVAEKIEIKQKFPGWREMLKPVKKFEEGRLSYLSLPKQVNSDFFKMPFGDVERDFENLKLPENWKEIFLEALKDTLEKNRAFKLFMDICVRCGACADKCHYYIGTGDPKNMPVGRAELIRSVYRRYFTPAGKFLGEWAGARELTEDVLKELYYYAYQCSLCRRCSLFCPYGIDTAEIVWWLRRILSRVGVNQRFMTISIEASSRTGNHLGLLPGGMYGAIQQGLEELKDYTGLDLHTYINKRGADVLFVAPSADFFATPHWYVMLGYLLLFNELEQKYGLTITWSTYASEGGNFGSFHSYEAAQLLNSKIYKEAERLGVSFIIGGECGHMWRDKHQFINTMNLPPKHEEWKRFWENPDLGELAEGLRGVRFDSYASGEHGWIHILEFVAALLEHRKITVDKSRNDKWIATYHDPCNLARGMGLIEEPRYVLRNVMNNFYDMPEHTIKDKTYCCGGGGGMLAEELMDLRMRGAMPRMMAVRHVYRKYGVNILLTPCAIDKAQFPHALEYWKIPIEVGGPMEMVGNALVMTAFGEKPEDRKFDLRGEPLKEEGE</sequence>
<dbReference type="PANTHER" id="PTHR43551:SF1">
    <property type="entry name" value="HETERODISULFIDE REDUCTASE"/>
    <property type="match status" value="1"/>
</dbReference>
<evidence type="ECO:0000256" key="2">
    <source>
        <dbReference type="ARBA" id="ARBA00022485"/>
    </source>
</evidence>
<dbReference type="PROSITE" id="PS00198">
    <property type="entry name" value="4FE4S_FER_1"/>
    <property type="match status" value="1"/>
</dbReference>
<dbReference type="Pfam" id="PF02754">
    <property type="entry name" value="CCG"/>
    <property type="match status" value="1"/>
</dbReference>
<evidence type="ECO:0000256" key="3">
    <source>
        <dbReference type="ARBA" id="ARBA00022723"/>
    </source>
</evidence>
<dbReference type="InterPro" id="IPR017896">
    <property type="entry name" value="4Fe4S_Fe-S-bd"/>
</dbReference>
<keyword evidence="6" id="KW-0411">Iron-sulfur</keyword>
<gene>
    <name evidence="8" type="ORF">ENW66_01330</name>
</gene>
<dbReference type="Gene3D" id="1.10.1060.10">
    <property type="entry name" value="Alpha-helical ferredoxin"/>
    <property type="match status" value="1"/>
</dbReference>
<dbReference type="GO" id="GO:0016491">
    <property type="term" value="F:oxidoreductase activity"/>
    <property type="evidence" value="ECO:0007669"/>
    <property type="project" value="UniProtKB-ARBA"/>
</dbReference>
<keyword evidence="3" id="KW-0479">Metal-binding</keyword>
<organism evidence="8">
    <name type="scientific">Archaeoglobus fulgidus</name>
    <dbReference type="NCBI Taxonomy" id="2234"/>
    <lineage>
        <taxon>Archaea</taxon>
        <taxon>Methanobacteriati</taxon>
        <taxon>Methanobacteriota</taxon>
        <taxon>Archaeoglobi</taxon>
        <taxon>Archaeoglobales</taxon>
        <taxon>Archaeoglobaceae</taxon>
        <taxon>Archaeoglobus</taxon>
    </lineage>
</organism>
<dbReference type="InterPro" id="IPR004017">
    <property type="entry name" value="Cys_rich_dom"/>
</dbReference>
<evidence type="ECO:0000256" key="6">
    <source>
        <dbReference type="ARBA" id="ARBA00023014"/>
    </source>
</evidence>
<keyword evidence="2" id="KW-0004">4Fe-4S</keyword>
<dbReference type="InterPro" id="IPR017900">
    <property type="entry name" value="4Fe4S_Fe_S_CS"/>
</dbReference>
<evidence type="ECO:0000256" key="5">
    <source>
        <dbReference type="ARBA" id="ARBA00023004"/>
    </source>
</evidence>
<dbReference type="GO" id="GO:0051539">
    <property type="term" value="F:4 iron, 4 sulfur cluster binding"/>
    <property type="evidence" value="ECO:0007669"/>
    <property type="project" value="UniProtKB-KW"/>
</dbReference>
<dbReference type="PANTHER" id="PTHR43551">
    <property type="entry name" value="FUMARATE REDUCTASE IRON-SULFUR SUBUNIT"/>
    <property type="match status" value="1"/>
</dbReference>
<dbReference type="NCBIfam" id="NF045796">
    <property type="entry name" value="DsrK"/>
    <property type="match status" value="1"/>
</dbReference>
<dbReference type="EMBL" id="DTLB01000006">
    <property type="protein sequence ID" value="HFW31584.1"/>
    <property type="molecule type" value="Genomic_DNA"/>
</dbReference>
<dbReference type="InterPro" id="IPR009051">
    <property type="entry name" value="Helical_ferredxn"/>
</dbReference>
<keyword evidence="5" id="KW-0408">Iron</keyword>
<dbReference type="SUPFAM" id="SSF46548">
    <property type="entry name" value="alpha-helical ferredoxin"/>
    <property type="match status" value="1"/>
</dbReference>
<keyword evidence="4" id="KW-0249">Electron transport</keyword>
<evidence type="ECO:0000259" key="7">
    <source>
        <dbReference type="PROSITE" id="PS51379"/>
    </source>
</evidence>
<keyword evidence="1" id="KW-0813">Transport</keyword>
<evidence type="ECO:0000313" key="8">
    <source>
        <dbReference type="EMBL" id="HFW31584.1"/>
    </source>
</evidence>
<reference evidence="8" key="1">
    <citation type="journal article" date="2020" name="mSystems">
        <title>Genome- and Community-Level Interaction Insights into Carbon Utilization and Element Cycling Functions of Hydrothermarchaeota in Hydrothermal Sediment.</title>
        <authorList>
            <person name="Zhou Z."/>
            <person name="Liu Y."/>
            <person name="Xu W."/>
            <person name="Pan J."/>
            <person name="Luo Z.H."/>
            <person name="Li M."/>
        </authorList>
    </citation>
    <scope>NUCLEOTIDE SEQUENCE [LARGE SCALE GENOMIC DNA]</scope>
    <source>
        <strain evidence="8">SpSt-87</strain>
    </source>
</reference>
<dbReference type="Pfam" id="PF13183">
    <property type="entry name" value="Fer4_8"/>
    <property type="match status" value="1"/>
</dbReference>
<comment type="caution">
    <text evidence="8">The sequence shown here is derived from an EMBL/GenBank/DDBJ whole genome shotgun (WGS) entry which is preliminary data.</text>
</comment>
<evidence type="ECO:0000256" key="4">
    <source>
        <dbReference type="ARBA" id="ARBA00022982"/>
    </source>
</evidence>
<name>A0A7C3RAF1_ARCFL</name>